<keyword evidence="1" id="KW-0540">Nuclease</keyword>
<dbReference type="AlphaFoldDB" id="A0A2P4WZ13"/>
<evidence type="ECO:0000256" key="8">
    <source>
        <dbReference type="ARBA" id="ARBA00022932"/>
    </source>
</evidence>
<dbReference type="GO" id="GO:0004519">
    <property type="term" value="F:endonuclease activity"/>
    <property type="evidence" value="ECO:0007669"/>
    <property type="project" value="UniProtKB-KW"/>
</dbReference>
<evidence type="ECO:0000256" key="9">
    <source>
        <dbReference type="ARBA" id="ARBA00023172"/>
    </source>
</evidence>
<protein>
    <recommendedName>
        <fullName evidence="11">Integrase catalytic domain-containing protein</fullName>
    </recommendedName>
</protein>
<dbReference type="InterPro" id="IPR039537">
    <property type="entry name" value="Retrotran_Ty1/copia-like"/>
</dbReference>
<dbReference type="Proteomes" id="UP000237271">
    <property type="component" value="Unassembled WGS sequence"/>
</dbReference>
<evidence type="ECO:0000256" key="3">
    <source>
        <dbReference type="ARBA" id="ARBA00022759"/>
    </source>
</evidence>
<dbReference type="GO" id="GO:0003676">
    <property type="term" value="F:nucleic acid binding"/>
    <property type="evidence" value="ECO:0007669"/>
    <property type="project" value="InterPro"/>
</dbReference>
<keyword evidence="13" id="KW-1185">Reference proteome</keyword>
<dbReference type="GO" id="GO:0016787">
    <property type="term" value="F:hydrolase activity"/>
    <property type="evidence" value="ECO:0007669"/>
    <property type="project" value="UniProtKB-KW"/>
</dbReference>
<organism evidence="12 13">
    <name type="scientific">Phytophthora palmivora</name>
    <dbReference type="NCBI Taxonomy" id="4796"/>
    <lineage>
        <taxon>Eukaryota</taxon>
        <taxon>Sar</taxon>
        <taxon>Stramenopiles</taxon>
        <taxon>Oomycota</taxon>
        <taxon>Peronosporomycetes</taxon>
        <taxon>Peronosporales</taxon>
        <taxon>Peronosporaceae</taxon>
        <taxon>Phytophthora</taxon>
    </lineage>
</organism>
<keyword evidence="8" id="KW-0808">Transferase</keyword>
<dbReference type="OrthoDB" id="413361at2759"/>
<keyword evidence="8" id="KW-0239">DNA-directed DNA polymerase</keyword>
<keyword evidence="8" id="KW-0548">Nucleotidyltransferase</keyword>
<keyword evidence="9" id="KW-0233">DNA recombination</keyword>
<evidence type="ECO:0000256" key="4">
    <source>
        <dbReference type="ARBA" id="ARBA00022801"/>
    </source>
</evidence>
<accession>A0A2P4WZ13</accession>
<name>A0A2P4WZ13_9STRA</name>
<feature type="region of interest" description="Disordered" evidence="10">
    <location>
        <begin position="1"/>
        <end position="21"/>
    </location>
</feature>
<evidence type="ECO:0000313" key="12">
    <source>
        <dbReference type="EMBL" id="POM58536.1"/>
    </source>
</evidence>
<keyword evidence="3" id="KW-0255">Endonuclease</keyword>
<dbReference type="InterPro" id="IPR012337">
    <property type="entry name" value="RNaseH-like_sf"/>
</dbReference>
<feature type="domain" description="Integrase catalytic" evidence="11">
    <location>
        <begin position="61"/>
        <end position="103"/>
    </location>
</feature>
<gene>
    <name evidence="12" type="ORF">PHPALM_36802</name>
</gene>
<reference evidence="12 13" key="1">
    <citation type="journal article" date="2017" name="Genome Biol. Evol.">
        <title>Phytophthora megakarya and P. palmivora, closely related causal agents of cacao black pod rot, underwent increases in genome sizes and gene numbers by different mechanisms.</title>
        <authorList>
            <person name="Ali S.S."/>
            <person name="Shao J."/>
            <person name="Lary D.J."/>
            <person name="Kronmiller B."/>
            <person name="Shen D."/>
            <person name="Strem M.D."/>
            <person name="Amoako-Attah I."/>
            <person name="Akrofi A.Y."/>
            <person name="Begoude B.A."/>
            <person name="Ten Hoopen G.M."/>
            <person name="Coulibaly K."/>
            <person name="Kebe B.I."/>
            <person name="Melnick R.L."/>
            <person name="Guiltinan M.J."/>
            <person name="Tyler B.M."/>
            <person name="Meinhardt L.W."/>
            <person name="Bailey B.A."/>
        </authorList>
    </citation>
    <scope>NUCLEOTIDE SEQUENCE [LARGE SCALE GENOMIC DNA]</scope>
    <source>
        <strain evidence="13">sbr112.9</strain>
    </source>
</reference>
<evidence type="ECO:0000256" key="5">
    <source>
        <dbReference type="ARBA" id="ARBA00022842"/>
    </source>
</evidence>
<dbReference type="InterPro" id="IPR036397">
    <property type="entry name" value="RNaseH_sf"/>
</dbReference>
<dbReference type="PANTHER" id="PTHR42648:SF11">
    <property type="entry name" value="TRANSPOSON TY4-P GAG-POL POLYPROTEIN"/>
    <property type="match status" value="1"/>
</dbReference>
<keyword evidence="5" id="KW-0460">Magnesium</keyword>
<evidence type="ECO:0000313" key="13">
    <source>
        <dbReference type="Proteomes" id="UP000237271"/>
    </source>
</evidence>
<dbReference type="Gene3D" id="3.30.420.10">
    <property type="entry name" value="Ribonuclease H-like superfamily/Ribonuclease H"/>
    <property type="match status" value="1"/>
</dbReference>
<dbReference type="InterPro" id="IPR001584">
    <property type="entry name" value="Integrase_cat-core"/>
</dbReference>
<dbReference type="PROSITE" id="PS50994">
    <property type="entry name" value="INTEGRASE"/>
    <property type="match status" value="1"/>
</dbReference>
<feature type="compositionally biased region" description="Polar residues" evidence="10">
    <location>
        <begin position="1"/>
        <end position="20"/>
    </location>
</feature>
<dbReference type="PANTHER" id="PTHR42648">
    <property type="entry name" value="TRANSPOSASE, PUTATIVE-RELATED"/>
    <property type="match status" value="1"/>
</dbReference>
<dbReference type="SUPFAM" id="SSF53098">
    <property type="entry name" value="Ribonuclease H-like"/>
    <property type="match status" value="1"/>
</dbReference>
<dbReference type="GO" id="GO:0015074">
    <property type="term" value="P:DNA integration"/>
    <property type="evidence" value="ECO:0007669"/>
    <property type="project" value="UniProtKB-KW"/>
</dbReference>
<evidence type="ECO:0000256" key="6">
    <source>
        <dbReference type="ARBA" id="ARBA00022908"/>
    </source>
</evidence>
<dbReference type="GO" id="GO:0006310">
    <property type="term" value="P:DNA recombination"/>
    <property type="evidence" value="ECO:0007669"/>
    <property type="project" value="UniProtKB-KW"/>
</dbReference>
<evidence type="ECO:0000256" key="7">
    <source>
        <dbReference type="ARBA" id="ARBA00022918"/>
    </source>
</evidence>
<evidence type="ECO:0000256" key="10">
    <source>
        <dbReference type="SAM" id="MobiDB-lite"/>
    </source>
</evidence>
<keyword evidence="6" id="KW-0229">DNA integration</keyword>
<comment type="caution">
    <text evidence="12">The sequence shown here is derived from an EMBL/GenBank/DDBJ whole genome shotgun (WGS) entry which is preliminary data.</text>
</comment>
<dbReference type="GO" id="GO:0003964">
    <property type="term" value="F:RNA-directed DNA polymerase activity"/>
    <property type="evidence" value="ECO:0007669"/>
    <property type="project" value="UniProtKB-KW"/>
</dbReference>
<dbReference type="GO" id="GO:0003887">
    <property type="term" value="F:DNA-directed DNA polymerase activity"/>
    <property type="evidence" value="ECO:0007669"/>
    <property type="project" value="UniProtKB-KW"/>
</dbReference>
<proteinExistence type="predicted"/>
<dbReference type="GO" id="GO:0046872">
    <property type="term" value="F:metal ion binding"/>
    <property type="evidence" value="ECO:0007669"/>
    <property type="project" value="UniProtKB-KW"/>
</dbReference>
<keyword evidence="2" id="KW-0479">Metal-binding</keyword>
<evidence type="ECO:0000256" key="1">
    <source>
        <dbReference type="ARBA" id="ARBA00022722"/>
    </source>
</evidence>
<evidence type="ECO:0000256" key="2">
    <source>
        <dbReference type="ARBA" id="ARBA00022723"/>
    </source>
</evidence>
<sequence length="103" mass="11659">MNPTLSTNSDGSTGLSSQIDGNEFLCQGDPDHWMPMQLDETLWKFKIFKAALENATGQRIKRLHSDNGREYTGLQFKAYLNHCDIKHEETVPYTPQQNGLLSS</sequence>
<dbReference type="EMBL" id="NCKW01020212">
    <property type="protein sequence ID" value="POM58536.1"/>
    <property type="molecule type" value="Genomic_DNA"/>
</dbReference>
<keyword evidence="7" id="KW-0695">RNA-directed DNA polymerase</keyword>
<evidence type="ECO:0000259" key="11">
    <source>
        <dbReference type="PROSITE" id="PS50994"/>
    </source>
</evidence>
<keyword evidence="4" id="KW-0378">Hydrolase</keyword>